<dbReference type="InterPro" id="IPR022417">
    <property type="entry name" value="Porphobilin_deaminase_N"/>
</dbReference>
<evidence type="ECO:0000256" key="2">
    <source>
        <dbReference type="ARBA" id="ARBA00004735"/>
    </source>
</evidence>
<comment type="cofactor">
    <cofactor evidence="8">
        <name>dipyrromethane</name>
        <dbReference type="ChEBI" id="CHEBI:60342"/>
    </cofactor>
    <text evidence="8">Binds 1 dipyrromethane group covalently.</text>
</comment>
<dbReference type="GO" id="GO:0005737">
    <property type="term" value="C:cytoplasm"/>
    <property type="evidence" value="ECO:0007669"/>
    <property type="project" value="UniProtKB-UniRule"/>
</dbReference>
<comment type="similarity">
    <text evidence="3 8">Belongs to the HMBS family.</text>
</comment>
<dbReference type="HAMAP" id="MF_00260">
    <property type="entry name" value="Porphobil_deam"/>
    <property type="match status" value="1"/>
</dbReference>
<dbReference type="EC" id="2.5.1.61" evidence="8"/>
<dbReference type="NCBIfam" id="TIGR00212">
    <property type="entry name" value="hemC"/>
    <property type="match status" value="1"/>
</dbReference>
<feature type="modified residue" description="S-(dipyrrolylmethanemethyl)cysteine" evidence="8">
    <location>
        <position position="283"/>
    </location>
</feature>
<dbReference type="Pfam" id="PF01379">
    <property type="entry name" value="Porphobil_deam"/>
    <property type="match status" value="1"/>
</dbReference>
<keyword evidence="6 8" id="KW-0627">Porphyrin biosynthesis</keyword>
<protein>
    <recommendedName>
        <fullName evidence="8">Porphobilinogen deaminase</fullName>
        <shortName evidence="8">PBG</shortName>
        <ecNumber evidence="8">2.5.1.61</ecNumber>
    </recommendedName>
    <alternativeName>
        <fullName evidence="8">Hydroxymethylbilane synthase</fullName>
        <shortName evidence="8">HMBS</shortName>
    </alternativeName>
    <alternativeName>
        <fullName evidence="8">Pre-uroporphyrinogen synthase</fullName>
    </alternativeName>
</protein>
<evidence type="ECO:0000259" key="11">
    <source>
        <dbReference type="Pfam" id="PF03900"/>
    </source>
</evidence>
<feature type="domain" description="Porphobilinogen deaminase C-terminal" evidence="11">
    <location>
        <begin position="270"/>
        <end position="337"/>
    </location>
</feature>
<evidence type="ECO:0000256" key="4">
    <source>
        <dbReference type="ARBA" id="ARBA00011245"/>
    </source>
</evidence>
<sequence>MLLSSLDQSTEGHRHRGAMHGHSPHHRQSTRTLPLKVGTRGSPLALWQTRHFLELITKVCPLLREVKAFEECVIATSGDKIQDKRLADIGGKGLFAKEIHEALLDGRVDFAVHSMKDLETELPPGIVLACALKREDSRDAIVTGPDCAGVDRDDPYACLPRGALIGTASVRRQSQLLHARPDLQVEIIRGSVQSRLSKVRAEGGPQASLLAIAGLKRLEMAHEAAVVLDAETMVPAACQGIVGVTVRADDVELRELLSAIEDGEAASVSAAERALLGSLDGSCRTPIGGHAQVMPDGQLLLTGLVARADGSFLLKRKLWGAKADAAAMGRELGESLRRDSPADIFG</sequence>
<reference evidence="12 13" key="1">
    <citation type="submission" date="2016-10" db="EMBL/GenBank/DDBJ databases">
        <authorList>
            <person name="de Groot N.N."/>
        </authorList>
    </citation>
    <scope>NUCLEOTIDE SEQUENCE [LARGE SCALE GENOMIC DNA]</scope>
    <source>
        <strain evidence="12 13">DSM 19981</strain>
    </source>
</reference>
<comment type="function">
    <text evidence="1 8">Tetrapolymerization of the monopyrrole PBG into the hydroxymethylbilane pre-uroporphyrinogen in several discrete steps.</text>
</comment>
<evidence type="ECO:0000256" key="8">
    <source>
        <dbReference type="HAMAP-Rule" id="MF_00260"/>
    </source>
</evidence>
<comment type="subunit">
    <text evidence="4 8">Monomer.</text>
</comment>
<dbReference type="GO" id="GO:0004418">
    <property type="term" value="F:hydroxymethylbilane synthase activity"/>
    <property type="evidence" value="ECO:0007669"/>
    <property type="project" value="UniProtKB-UniRule"/>
</dbReference>
<evidence type="ECO:0000256" key="3">
    <source>
        <dbReference type="ARBA" id="ARBA00005638"/>
    </source>
</evidence>
<dbReference type="PIRSF" id="PIRSF001438">
    <property type="entry name" value="4pyrrol_synth_OHMeBilane_synth"/>
    <property type="match status" value="1"/>
</dbReference>
<dbReference type="InterPro" id="IPR022419">
    <property type="entry name" value="Porphobilin_deaminase_cofac_BS"/>
</dbReference>
<dbReference type="InterPro" id="IPR036803">
    <property type="entry name" value="Porphobilinogen_deaminase_C_sf"/>
</dbReference>
<dbReference type="Gene3D" id="3.30.160.40">
    <property type="entry name" value="Porphobilinogen deaminase, C-terminal domain"/>
    <property type="match status" value="1"/>
</dbReference>
<feature type="compositionally biased region" description="Basic residues" evidence="9">
    <location>
        <begin position="13"/>
        <end position="29"/>
    </location>
</feature>
<dbReference type="PANTHER" id="PTHR11557">
    <property type="entry name" value="PORPHOBILINOGEN DEAMINASE"/>
    <property type="match status" value="1"/>
</dbReference>
<dbReference type="PANTHER" id="PTHR11557:SF0">
    <property type="entry name" value="PORPHOBILINOGEN DEAMINASE"/>
    <property type="match status" value="1"/>
</dbReference>
<feature type="region of interest" description="Disordered" evidence="9">
    <location>
        <begin position="1"/>
        <end position="33"/>
    </location>
</feature>
<evidence type="ECO:0000313" key="13">
    <source>
        <dbReference type="Proteomes" id="UP000199473"/>
    </source>
</evidence>
<organism evidence="12 13">
    <name type="scientific">Falsiroseomonas stagni DSM 19981</name>
    <dbReference type="NCBI Taxonomy" id="1123062"/>
    <lineage>
        <taxon>Bacteria</taxon>
        <taxon>Pseudomonadati</taxon>
        <taxon>Pseudomonadota</taxon>
        <taxon>Alphaproteobacteria</taxon>
        <taxon>Acetobacterales</taxon>
        <taxon>Roseomonadaceae</taxon>
        <taxon>Falsiroseomonas</taxon>
    </lineage>
</organism>
<comment type="catalytic activity">
    <reaction evidence="7 8">
        <text>4 porphobilinogen + H2O = hydroxymethylbilane + 4 NH4(+)</text>
        <dbReference type="Rhea" id="RHEA:13185"/>
        <dbReference type="ChEBI" id="CHEBI:15377"/>
        <dbReference type="ChEBI" id="CHEBI:28938"/>
        <dbReference type="ChEBI" id="CHEBI:57845"/>
        <dbReference type="ChEBI" id="CHEBI:58126"/>
        <dbReference type="EC" id="2.5.1.61"/>
    </reaction>
</comment>
<evidence type="ECO:0000313" key="12">
    <source>
        <dbReference type="EMBL" id="SFK18784.1"/>
    </source>
</evidence>
<gene>
    <name evidence="8" type="primary">hemC</name>
    <name evidence="12" type="ORF">SAMN02745775_101300</name>
</gene>
<dbReference type="EMBL" id="FOSQ01000001">
    <property type="protein sequence ID" value="SFK18784.1"/>
    <property type="molecule type" value="Genomic_DNA"/>
</dbReference>
<dbReference type="SUPFAM" id="SSF53850">
    <property type="entry name" value="Periplasmic binding protein-like II"/>
    <property type="match status" value="1"/>
</dbReference>
<name>A0A1I3XGU0_9PROT</name>
<comment type="miscellaneous">
    <text evidence="8">The porphobilinogen subunits are added to the dipyrromethane group.</text>
</comment>
<dbReference type="UniPathway" id="UPA00251">
    <property type="reaction ID" value="UER00319"/>
</dbReference>
<dbReference type="Pfam" id="PF03900">
    <property type="entry name" value="Porphobil_deamC"/>
    <property type="match status" value="1"/>
</dbReference>
<dbReference type="AlphaFoldDB" id="A0A1I3XGU0"/>
<dbReference type="InterPro" id="IPR000860">
    <property type="entry name" value="HemC"/>
</dbReference>
<evidence type="ECO:0000256" key="5">
    <source>
        <dbReference type="ARBA" id="ARBA00022679"/>
    </source>
</evidence>
<evidence type="ECO:0000256" key="9">
    <source>
        <dbReference type="SAM" id="MobiDB-lite"/>
    </source>
</evidence>
<dbReference type="Proteomes" id="UP000199473">
    <property type="component" value="Unassembled WGS sequence"/>
</dbReference>
<accession>A0A1I3XGU0</accession>
<feature type="domain" description="Porphobilinogen deaminase N-terminal" evidence="10">
    <location>
        <begin position="35"/>
        <end position="254"/>
    </location>
</feature>
<keyword evidence="5 8" id="KW-0808">Transferase</keyword>
<proteinExistence type="inferred from homology"/>
<dbReference type="PROSITE" id="PS00533">
    <property type="entry name" value="PORPHOBILINOGEN_DEAM"/>
    <property type="match status" value="1"/>
</dbReference>
<dbReference type="PRINTS" id="PR00151">
    <property type="entry name" value="PORPHBDMNASE"/>
</dbReference>
<evidence type="ECO:0000259" key="10">
    <source>
        <dbReference type="Pfam" id="PF01379"/>
    </source>
</evidence>
<dbReference type="SUPFAM" id="SSF54782">
    <property type="entry name" value="Porphobilinogen deaminase (hydroxymethylbilane synthase), C-terminal domain"/>
    <property type="match status" value="1"/>
</dbReference>
<evidence type="ECO:0000256" key="7">
    <source>
        <dbReference type="ARBA" id="ARBA00048169"/>
    </source>
</evidence>
<comment type="pathway">
    <text evidence="2">Porphyrin-containing compound metabolism; protoporphyrin-IX biosynthesis; coproporphyrinogen-III from 5-aminolevulinate: step 2/4.</text>
</comment>
<keyword evidence="13" id="KW-1185">Reference proteome</keyword>
<dbReference type="InterPro" id="IPR022418">
    <property type="entry name" value="Porphobilinogen_deaminase_C"/>
</dbReference>
<evidence type="ECO:0000256" key="6">
    <source>
        <dbReference type="ARBA" id="ARBA00023244"/>
    </source>
</evidence>
<dbReference type="Gene3D" id="3.40.190.10">
    <property type="entry name" value="Periplasmic binding protein-like II"/>
    <property type="match status" value="2"/>
</dbReference>
<dbReference type="STRING" id="1123062.SAMN02745775_101300"/>
<evidence type="ECO:0000256" key="1">
    <source>
        <dbReference type="ARBA" id="ARBA00002869"/>
    </source>
</evidence>
<dbReference type="OrthoDB" id="9810298at2"/>
<dbReference type="GO" id="GO:0006782">
    <property type="term" value="P:protoporphyrinogen IX biosynthetic process"/>
    <property type="evidence" value="ECO:0007669"/>
    <property type="project" value="UniProtKB-UniRule"/>
</dbReference>